<dbReference type="OrthoDB" id="417678at2759"/>
<dbReference type="InterPro" id="IPR007858">
    <property type="entry name" value="Dpy-30_motif"/>
</dbReference>
<dbReference type="CDD" id="cd22965">
    <property type="entry name" value="DD_DPY30_SDC1"/>
    <property type="match status" value="1"/>
</dbReference>
<keyword evidence="10" id="KW-1185">Reference proteome</keyword>
<keyword evidence="5" id="KW-0804">Transcription</keyword>
<protein>
    <recommendedName>
        <fullName evidence="7">Protein dpy-30 homolog</fullName>
    </recommendedName>
</protein>
<evidence type="ECO:0000256" key="3">
    <source>
        <dbReference type="ARBA" id="ARBA00022853"/>
    </source>
</evidence>
<evidence type="ECO:0000256" key="1">
    <source>
        <dbReference type="ARBA" id="ARBA00004123"/>
    </source>
</evidence>
<comment type="caution">
    <text evidence="9">The sequence shown here is derived from an EMBL/GenBank/DDBJ whole genome shotgun (WGS) entry which is preliminary data.</text>
</comment>
<evidence type="ECO:0000313" key="9">
    <source>
        <dbReference type="EMBL" id="CAD5121350.1"/>
    </source>
</evidence>
<evidence type="ECO:0000256" key="4">
    <source>
        <dbReference type="ARBA" id="ARBA00023015"/>
    </source>
</evidence>
<organism evidence="9 10">
    <name type="scientific">Dimorphilus gyrociliatus</name>
    <dbReference type="NCBI Taxonomy" id="2664684"/>
    <lineage>
        <taxon>Eukaryota</taxon>
        <taxon>Metazoa</taxon>
        <taxon>Spiralia</taxon>
        <taxon>Lophotrochozoa</taxon>
        <taxon>Annelida</taxon>
        <taxon>Polychaeta</taxon>
        <taxon>Polychaeta incertae sedis</taxon>
        <taxon>Dinophilidae</taxon>
        <taxon>Dimorphilus</taxon>
    </lineage>
</organism>
<accession>A0A7I8W3L5</accession>
<evidence type="ECO:0000256" key="8">
    <source>
        <dbReference type="SAM" id="MobiDB-lite"/>
    </source>
</evidence>
<dbReference type="EMBL" id="CAJFCJ010000014">
    <property type="protein sequence ID" value="CAD5121350.1"/>
    <property type="molecule type" value="Genomic_DNA"/>
</dbReference>
<name>A0A7I8W3L5_9ANNE</name>
<keyword evidence="6" id="KW-0539">Nucleus</keyword>
<keyword evidence="3" id="KW-0156">Chromatin regulator</keyword>
<evidence type="ECO:0000256" key="2">
    <source>
        <dbReference type="ARBA" id="ARBA00010849"/>
    </source>
</evidence>
<dbReference type="PANTHER" id="PTHR23356:SF16">
    <property type="entry name" value="DPY30 DOMAIN CONTAINING 2"/>
    <property type="match status" value="1"/>
</dbReference>
<dbReference type="Proteomes" id="UP000549394">
    <property type="component" value="Unassembled WGS sequence"/>
</dbReference>
<dbReference type="PANTHER" id="PTHR23356">
    <property type="entry name" value="DPY30-RELATED"/>
    <property type="match status" value="1"/>
</dbReference>
<proteinExistence type="inferred from homology"/>
<dbReference type="AlphaFoldDB" id="A0A7I8W3L5"/>
<gene>
    <name evidence="9" type="ORF">DGYR_LOCUS9313</name>
</gene>
<dbReference type="Gene3D" id="1.20.890.10">
    <property type="entry name" value="cAMP-dependent protein kinase regulatory subunit, dimerization-anchoring domain"/>
    <property type="match status" value="1"/>
</dbReference>
<evidence type="ECO:0000313" key="10">
    <source>
        <dbReference type="Proteomes" id="UP000549394"/>
    </source>
</evidence>
<keyword evidence="4" id="KW-0805">Transcription regulation</keyword>
<dbReference type="FunFam" id="1.20.890.10:FF:000003">
    <property type="entry name" value="protein dpy-30 homolog"/>
    <property type="match status" value="1"/>
</dbReference>
<dbReference type="Pfam" id="PF05186">
    <property type="entry name" value="Dpy-30"/>
    <property type="match status" value="1"/>
</dbReference>
<evidence type="ECO:0000256" key="7">
    <source>
        <dbReference type="ARBA" id="ARBA00044172"/>
    </source>
</evidence>
<evidence type="ECO:0000256" key="5">
    <source>
        <dbReference type="ARBA" id="ARBA00023163"/>
    </source>
</evidence>
<comment type="similarity">
    <text evidence="2">Belongs to the dpy-30 family.</text>
</comment>
<dbReference type="InterPro" id="IPR049629">
    <property type="entry name" value="DPY30_SDC1_DD"/>
</dbReference>
<comment type="subcellular location">
    <subcellularLocation>
        <location evidence="1">Nucleus</location>
    </subcellularLocation>
</comment>
<reference evidence="9 10" key="1">
    <citation type="submission" date="2020-08" db="EMBL/GenBank/DDBJ databases">
        <authorList>
            <person name="Hejnol A."/>
        </authorList>
    </citation>
    <scope>NUCLEOTIDE SEQUENCE [LARGE SCALE GENOMIC DNA]</scope>
</reference>
<dbReference type="GO" id="GO:0048188">
    <property type="term" value="C:Set1C/COMPASS complex"/>
    <property type="evidence" value="ECO:0007669"/>
    <property type="project" value="InterPro"/>
</dbReference>
<evidence type="ECO:0000256" key="6">
    <source>
        <dbReference type="ARBA" id="ARBA00023242"/>
    </source>
</evidence>
<dbReference type="GO" id="GO:0006325">
    <property type="term" value="P:chromatin organization"/>
    <property type="evidence" value="ECO:0007669"/>
    <property type="project" value="UniProtKB-KW"/>
</dbReference>
<sequence>MADVEVNKPASAENVTSTNEEAPEAKTEVTSQPDPPTEHGITENVQKIIEGEKQVSTEELAAKKAKVDLQSLPARAYLDQTVVPILLQGMSALVKERPPNPIEFLAAFLMKNKNHHDQ</sequence>
<feature type="region of interest" description="Disordered" evidence="8">
    <location>
        <begin position="1"/>
        <end position="40"/>
    </location>
</feature>
<dbReference type="InterPro" id="IPR037856">
    <property type="entry name" value="Sdc1/DPY30"/>
</dbReference>